<dbReference type="SUPFAM" id="SSF52540">
    <property type="entry name" value="P-loop containing nucleoside triphosphate hydrolases"/>
    <property type="match status" value="2"/>
</dbReference>
<protein>
    <submittedName>
        <fullName evidence="9">Glutathione import ATP-binding protein GsiA</fullName>
    </submittedName>
</protein>
<keyword evidence="3" id="KW-0813">Transport</keyword>
<dbReference type="Gene3D" id="3.40.50.300">
    <property type="entry name" value="P-loop containing nucleotide triphosphate hydrolases"/>
    <property type="match status" value="2"/>
</dbReference>
<evidence type="ECO:0000256" key="1">
    <source>
        <dbReference type="ARBA" id="ARBA00004417"/>
    </source>
</evidence>
<evidence type="ECO:0000256" key="7">
    <source>
        <dbReference type="ARBA" id="ARBA00023136"/>
    </source>
</evidence>
<sequence length="670" mass="74628">MMLEVKDLRTYFRVGTGQVAEAVDGVSFGLERGKTLALVGESGCGKSQTAFSIMRLIADNGYHPSGKIYLDGRDLTGLDEESMRRIRGNDIGMIFQEPMTSLNPLYRISNQLEEALRIHRQMQKGAARQRAIELLDQVGIPDPGQRIDDFPHQLSGGMKQRVMIAMALACEPKLLIADEPTTALDVTIQAQVLKLMADLQKKMDMAILLITHDMGVVNQMADDICIMYAGRIVEHGSREAVFRNRAHPYTRRLFDSIPKPGDAPYLLNTIPGMVPPATEYGEGSLFADRCQFVMDVCRRVDSPIYTVERGHTVRCHLYESQTGNAVEADAVRIPAPPKPKTPETLLSIKALKTWFPVRKGVFRTVSAHVKAVDHVDLDIQRGSTVALVGESGCGKTTLGESILRLNRDTRGSVRFKGQDLMALAKDQIKALRKYMQIIFQDPFGSLSPRMRIEDIVGEGLDVHFPHLTLQEKKDRIGKALQEVGLGPAAVDRYPHEFSGGQRQRISIARSLILEPEFLVLDEPTSALDVSVQAQVLNLLRELQSAHRLTYLFITHNLSVVEYMADVVAIMYLGRIVEYAPAKNLFARPLHPYTQTLLNAVPTLGERKPFEAVVGDVPSPLNPPQGCHFHPRCPIFRSEPEGSPLRKRCLEQYPDLEIKDREAYAACHAVG</sequence>
<dbReference type="Pfam" id="PF08352">
    <property type="entry name" value="oligo_HPY"/>
    <property type="match status" value="2"/>
</dbReference>
<evidence type="ECO:0000256" key="5">
    <source>
        <dbReference type="ARBA" id="ARBA00022741"/>
    </source>
</evidence>
<dbReference type="PANTHER" id="PTHR43297">
    <property type="entry name" value="OLIGOPEPTIDE TRANSPORT ATP-BINDING PROTEIN APPD"/>
    <property type="match status" value="1"/>
</dbReference>
<keyword evidence="6 9" id="KW-0067">ATP-binding</keyword>
<dbReference type="PROSITE" id="PS00211">
    <property type="entry name" value="ABC_TRANSPORTER_1"/>
    <property type="match status" value="2"/>
</dbReference>
<evidence type="ECO:0000256" key="3">
    <source>
        <dbReference type="ARBA" id="ARBA00022448"/>
    </source>
</evidence>
<organism evidence="9 10">
    <name type="scientific">Nitrospina watsonii</name>
    <dbReference type="NCBI Taxonomy" id="1323948"/>
    <lineage>
        <taxon>Bacteria</taxon>
        <taxon>Pseudomonadati</taxon>
        <taxon>Nitrospinota/Tectimicrobiota group</taxon>
        <taxon>Nitrospinota</taxon>
        <taxon>Nitrospinia</taxon>
        <taxon>Nitrospinales</taxon>
        <taxon>Nitrospinaceae</taxon>
        <taxon>Nitrospina</taxon>
    </lineage>
</organism>
<gene>
    <name evidence="9" type="primary">gsiA</name>
    <name evidence="9" type="ORF">NSPWAT_1629</name>
</gene>
<dbReference type="RefSeq" id="WP_282011384.1">
    <property type="nucleotide sequence ID" value="NZ_OX336137.1"/>
</dbReference>
<dbReference type="GO" id="GO:0005524">
    <property type="term" value="F:ATP binding"/>
    <property type="evidence" value="ECO:0007669"/>
    <property type="project" value="UniProtKB-KW"/>
</dbReference>
<dbReference type="CDD" id="cd03257">
    <property type="entry name" value="ABC_NikE_OppD_transporters"/>
    <property type="match status" value="2"/>
</dbReference>
<keyword evidence="7" id="KW-0472">Membrane</keyword>
<dbReference type="Proteomes" id="UP001157733">
    <property type="component" value="Chromosome"/>
</dbReference>
<dbReference type="NCBIfam" id="NF008453">
    <property type="entry name" value="PRK11308.1"/>
    <property type="match status" value="2"/>
</dbReference>
<feature type="domain" description="ABC transporter" evidence="8">
    <location>
        <begin position="356"/>
        <end position="597"/>
    </location>
</feature>
<dbReference type="InterPro" id="IPR003439">
    <property type="entry name" value="ABC_transporter-like_ATP-bd"/>
</dbReference>
<evidence type="ECO:0000313" key="9">
    <source>
        <dbReference type="EMBL" id="CAI2718488.1"/>
    </source>
</evidence>
<keyword evidence="10" id="KW-1185">Reference proteome</keyword>
<comment type="similarity">
    <text evidence="2">Belongs to the ABC transporter superfamily.</text>
</comment>
<reference evidence="9 10" key="1">
    <citation type="submission" date="2022-09" db="EMBL/GenBank/DDBJ databases">
        <authorList>
            <person name="Kop L."/>
        </authorList>
    </citation>
    <scope>NUCLEOTIDE SEQUENCE [LARGE SCALE GENOMIC DNA]</scope>
    <source>
        <strain evidence="9 10">347</strain>
    </source>
</reference>
<keyword evidence="5" id="KW-0547">Nucleotide-binding</keyword>
<dbReference type="InterPro" id="IPR013563">
    <property type="entry name" value="Oligopep_ABC_C"/>
</dbReference>
<evidence type="ECO:0000313" key="10">
    <source>
        <dbReference type="Proteomes" id="UP001157733"/>
    </source>
</evidence>
<dbReference type="NCBIfam" id="TIGR01727">
    <property type="entry name" value="oligo_HPY"/>
    <property type="match status" value="2"/>
</dbReference>
<dbReference type="EMBL" id="OX336137">
    <property type="protein sequence ID" value="CAI2718488.1"/>
    <property type="molecule type" value="Genomic_DNA"/>
</dbReference>
<dbReference type="NCBIfam" id="NF007739">
    <property type="entry name" value="PRK10419.1"/>
    <property type="match status" value="2"/>
</dbReference>
<dbReference type="InterPro" id="IPR050388">
    <property type="entry name" value="ABC_Ni/Peptide_Import"/>
</dbReference>
<proteinExistence type="inferred from homology"/>
<dbReference type="PANTHER" id="PTHR43297:SF2">
    <property type="entry name" value="DIPEPTIDE TRANSPORT ATP-BINDING PROTEIN DPPD"/>
    <property type="match status" value="1"/>
</dbReference>
<evidence type="ECO:0000256" key="6">
    <source>
        <dbReference type="ARBA" id="ARBA00022840"/>
    </source>
</evidence>
<dbReference type="InterPro" id="IPR003593">
    <property type="entry name" value="AAA+_ATPase"/>
</dbReference>
<keyword evidence="4" id="KW-1003">Cell membrane</keyword>
<evidence type="ECO:0000256" key="2">
    <source>
        <dbReference type="ARBA" id="ARBA00005417"/>
    </source>
</evidence>
<accession>A0ABM9HEK8</accession>
<evidence type="ECO:0000256" key="4">
    <source>
        <dbReference type="ARBA" id="ARBA00022475"/>
    </source>
</evidence>
<name>A0ABM9HEK8_9BACT</name>
<dbReference type="InterPro" id="IPR017871">
    <property type="entry name" value="ABC_transporter-like_CS"/>
</dbReference>
<dbReference type="SMART" id="SM00382">
    <property type="entry name" value="AAA"/>
    <property type="match status" value="2"/>
</dbReference>
<dbReference type="Pfam" id="PF00005">
    <property type="entry name" value="ABC_tran"/>
    <property type="match status" value="2"/>
</dbReference>
<evidence type="ECO:0000259" key="8">
    <source>
        <dbReference type="PROSITE" id="PS50893"/>
    </source>
</evidence>
<dbReference type="PROSITE" id="PS50893">
    <property type="entry name" value="ABC_TRANSPORTER_2"/>
    <property type="match status" value="2"/>
</dbReference>
<comment type="subcellular location">
    <subcellularLocation>
        <location evidence="1">Cell inner membrane</location>
        <topology evidence="1">Peripheral membrane protein</topology>
    </subcellularLocation>
</comment>
<feature type="domain" description="ABC transporter" evidence="8">
    <location>
        <begin position="3"/>
        <end position="254"/>
    </location>
</feature>
<dbReference type="InterPro" id="IPR027417">
    <property type="entry name" value="P-loop_NTPase"/>
</dbReference>